<dbReference type="SUPFAM" id="SSF53098">
    <property type="entry name" value="Ribonuclease H-like"/>
    <property type="match status" value="1"/>
</dbReference>
<evidence type="ECO:0000313" key="4">
    <source>
        <dbReference type="Proteomes" id="UP000011116"/>
    </source>
</evidence>
<dbReference type="InterPro" id="IPR025398">
    <property type="entry name" value="DUF4371"/>
</dbReference>
<dbReference type="Proteomes" id="UP000011116">
    <property type="component" value="Chromosome 5H"/>
</dbReference>
<reference evidence="3" key="3">
    <citation type="submission" date="2022-01" db="UniProtKB">
        <authorList>
            <consortium name="EnsemblPlants"/>
        </authorList>
    </citation>
    <scope>IDENTIFICATION</scope>
    <source>
        <strain evidence="3">subsp. vulgare</strain>
    </source>
</reference>
<dbReference type="Pfam" id="PF05699">
    <property type="entry name" value="Dimer_Tnp_hAT"/>
    <property type="match status" value="1"/>
</dbReference>
<dbReference type="EnsemblPlants" id="HORVU.MOREX.r3.5HG0529620.1">
    <property type="protein sequence ID" value="HORVU.MOREX.r3.5HG0529620.1.CDS1"/>
    <property type="gene ID" value="HORVU.MOREX.r3.5HG0529620"/>
</dbReference>
<dbReference type="InterPro" id="IPR008906">
    <property type="entry name" value="HATC_C_dom"/>
</dbReference>
<accession>A0A8I6XUY9</accession>
<reference evidence="4" key="1">
    <citation type="journal article" date="2012" name="Nature">
        <title>A physical, genetic and functional sequence assembly of the barley genome.</title>
        <authorList>
            <consortium name="The International Barley Genome Sequencing Consortium"/>
            <person name="Mayer K.F."/>
            <person name="Waugh R."/>
            <person name="Brown J.W."/>
            <person name="Schulman A."/>
            <person name="Langridge P."/>
            <person name="Platzer M."/>
            <person name="Fincher G.B."/>
            <person name="Muehlbauer G.J."/>
            <person name="Sato K."/>
            <person name="Close T.J."/>
            <person name="Wise R.P."/>
            <person name="Stein N."/>
        </authorList>
    </citation>
    <scope>NUCLEOTIDE SEQUENCE [LARGE SCALE GENOMIC DNA]</scope>
    <source>
        <strain evidence="4">cv. Morex</strain>
    </source>
</reference>
<dbReference type="PANTHER" id="PTHR11697:SF230">
    <property type="entry name" value="ZINC FINGER, MYM DOMAIN CONTAINING 1"/>
    <property type="match status" value="1"/>
</dbReference>
<dbReference type="Gramene" id="HORVU.MOREX.r3.5HG0529620.1">
    <property type="protein sequence ID" value="HORVU.MOREX.r3.5HG0529620.1.CDS1"/>
    <property type="gene ID" value="HORVU.MOREX.r3.5HG0529620"/>
</dbReference>
<keyword evidence="4" id="KW-1185">Reference proteome</keyword>
<feature type="domain" description="TTF-type" evidence="2">
    <location>
        <begin position="112"/>
        <end position="209"/>
    </location>
</feature>
<organism evidence="3 4">
    <name type="scientific">Hordeum vulgare subsp. vulgare</name>
    <name type="common">Domesticated barley</name>
    <dbReference type="NCBI Taxonomy" id="112509"/>
    <lineage>
        <taxon>Eukaryota</taxon>
        <taxon>Viridiplantae</taxon>
        <taxon>Streptophyta</taxon>
        <taxon>Embryophyta</taxon>
        <taxon>Tracheophyta</taxon>
        <taxon>Spermatophyta</taxon>
        <taxon>Magnoliopsida</taxon>
        <taxon>Liliopsida</taxon>
        <taxon>Poales</taxon>
        <taxon>Poaceae</taxon>
        <taxon>BOP clade</taxon>
        <taxon>Pooideae</taxon>
        <taxon>Triticodae</taxon>
        <taxon>Triticeae</taxon>
        <taxon>Hordeinae</taxon>
        <taxon>Hordeum</taxon>
    </lineage>
</organism>
<dbReference type="GO" id="GO:0046983">
    <property type="term" value="F:protein dimerization activity"/>
    <property type="evidence" value="ECO:0007669"/>
    <property type="project" value="InterPro"/>
</dbReference>
<dbReference type="AlphaFoldDB" id="A0A8I6XUY9"/>
<evidence type="ECO:0000313" key="3">
    <source>
        <dbReference type="EnsemblPlants" id="HORVU.MOREX.r3.5HG0529620.1.CDS1"/>
    </source>
</evidence>
<dbReference type="SMART" id="SM00597">
    <property type="entry name" value="ZnF_TTF"/>
    <property type="match status" value="1"/>
</dbReference>
<evidence type="ECO:0000259" key="2">
    <source>
        <dbReference type="SMART" id="SM00597"/>
    </source>
</evidence>
<dbReference type="InterPro" id="IPR006580">
    <property type="entry name" value="Znf_TTF"/>
</dbReference>
<dbReference type="PANTHER" id="PTHR11697">
    <property type="entry name" value="GENERAL TRANSCRIPTION FACTOR 2-RELATED ZINC FINGER PROTEIN"/>
    <property type="match status" value="1"/>
</dbReference>
<dbReference type="InterPro" id="IPR012337">
    <property type="entry name" value="RNaseH-like_sf"/>
</dbReference>
<dbReference type="InterPro" id="IPR055298">
    <property type="entry name" value="AtLOH3-like"/>
</dbReference>
<sequence length="813" mass="92892">MKRKSAILDLFKKHEEKVRKIATEHHTEDIENAGCPNSPSPIHSDTEIEEATPSLPSPQQPSAHVFSGDPAKRTPISEYDFNDQDSVRRRYIAKTACRPYGHAFEVRKIYGKNRHFSFVWFEKYSWLEYSVSKEAAYCFVCYLFKEKTNGGPRGDAFVKNGWRNWNKPDALDKHVGGIGSIHNQAQEKYNSFVTPQMAIDNIIVRVSKEDMRLYKARLTYSLRCLRFLLNQGLAFRGHDESEESSNRGNFLELLKWLAENDEEVDKIVLHNAPGNCILTSPTIQKQIIQCCAVLTTKQIIEDLGDEHYAILADESSDASHKEQLAICIRYVDKVGKGCERFFGVVHVANTTSLSLKAAIESLLIDHHLSLTQIRGQGYDGASNMKGEIKGLKTLIMNESPSAYYIHCFAHQLQLVLIAVAKGNEPCKWFFHHVSYLLNIVGVSCKSHDMLRDVRAQKVLEALEMGEIESGSGLNQEMGLPRPGDTRWGSHFRTILHIVTMYPTILEVLDAIGKDPSQRGEWTRIRAVTFALESYDFVFNLHVMLVILGHTNELSQSLQKRDQDIVNAMALVSLAKNKMRHMRSHGWEEFLAKVTLFCNKHGIQVPTPEDSYVPHGRSPRYYEVQTNDDRYRREVYLGILDQIIQELDNRFDEVNMELLICMSALNPANSFASYDALKVMKLAEFYPQDISSIDLVRLEFQLATFIDDMRQDARFRSVHTIGELSVMLVCTNKHVLYDLVYMLIKLVLILPVATASVERVFSTMNLVKNKLRNSMSDDLLNDCLVTFIERDVFLKVSEDDIVEAFMAKERRRVT</sequence>
<evidence type="ECO:0000256" key="1">
    <source>
        <dbReference type="SAM" id="MobiDB-lite"/>
    </source>
</evidence>
<feature type="region of interest" description="Disordered" evidence="1">
    <location>
        <begin position="23"/>
        <end position="70"/>
    </location>
</feature>
<protein>
    <recommendedName>
        <fullName evidence="2">TTF-type domain-containing protein</fullName>
    </recommendedName>
</protein>
<name>A0A8I6XUY9_HORVV</name>
<proteinExistence type="predicted"/>
<reference evidence="3" key="2">
    <citation type="submission" date="2020-10" db="EMBL/GenBank/DDBJ databases">
        <authorList>
            <person name="Scholz U."/>
            <person name="Mascher M."/>
            <person name="Fiebig A."/>
        </authorList>
    </citation>
    <scope>NUCLEOTIDE SEQUENCE [LARGE SCALE GENOMIC DNA]</scope>
    <source>
        <strain evidence="3">cv. Morex</strain>
    </source>
</reference>
<dbReference type="Pfam" id="PF14291">
    <property type="entry name" value="DUF4371"/>
    <property type="match status" value="1"/>
</dbReference>